<evidence type="ECO:0000313" key="3">
    <source>
        <dbReference type="Proteomes" id="UP000050520"/>
    </source>
</evidence>
<dbReference type="Proteomes" id="UP000050520">
    <property type="component" value="Unassembled WGS sequence"/>
</dbReference>
<dbReference type="AlphaFoldDB" id="A0AA40TJQ9"/>
<sequence length="71" mass="8226">MELTMSIYICSLVVYVVGFVVMFALLVRGDKANDMEFDLVETLTTSFLWPFYAVAIVCIDIYEFIKRKKQS</sequence>
<keyword evidence="1" id="KW-1133">Transmembrane helix</keyword>
<dbReference type="EMBL" id="LJEB01000087">
    <property type="protein sequence ID" value="KPR53918.1"/>
    <property type="molecule type" value="Genomic_DNA"/>
</dbReference>
<evidence type="ECO:0000256" key="1">
    <source>
        <dbReference type="SAM" id="Phobius"/>
    </source>
</evidence>
<keyword evidence="1" id="KW-0472">Membrane</keyword>
<gene>
    <name evidence="2" type="ORF">AN672_18590</name>
</gene>
<accession>A0AA40TJQ9</accession>
<comment type="caution">
    <text evidence="2">The sequence shown here is derived from an EMBL/GenBank/DDBJ whole genome shotgun (WGS) entry which is preliminary data.</text>
</comment>
<reference evidence="2 3" key="2">
    <citation type="journal article" date="2017" name="PLoS ONE">
        <title>Genomic and phenotypic characterisation of fluoroquinolone resistance mechanisms in Enterobacteriaceae in Durban, South Africa.</title>
        <authorList>
            <person name="Osei Sekyere J."/>
            <person name="Amoako D.G."/>
        </authorList>
    </citation>
    <scope>NUCLEOTIDE SEQUENCE [LARGE SCALE GENOMIC DNA]</scope>
    <source>
        <strain evidence="2 3">ST62:944112508</strain>
    </source>
</reference>
<protein>
    <submittedName>
        <fullName evidence="2">Oxidoreductase</fullName>
    </submittedName>
</protein>
<reference evidence="3" key="1">
    <citation type="submission" date="2015-09" db="EMBL/GenBank/DDBJ databases">
        <title>Prevalence of NDMs in South Africa.</title>
        <authorList>
            <person name="Osei Sekyere J."/>
            <person name="Govinden U."/>
            <person name="Essack S."/>
            <person name="Haldorsen B."/>
            <person name="Samuelsen O."/>
            <person name="Aasnaes B."/>
            <person name="Sundsfjord A."/>
        </authorList>
    </citation>
    <scope>NUCLEOTIDE SEQUENCE [LARGE SCALE GENOMIC DNA]</scope>
    <source>
        <strain evidence="3">ST62:944112508</strain>
    </source>
</reference>
<organism evidence="2 3">
    <name type="scientific">Citrobacter freundii</name>
    <dbReference type="NCBI Taxonomy" id="546"/>
    <lineage>
        <taxon>Bacteria</taxon>
        <taxon>Pseudomonadati</taxon>
        <taxon>Pseudomonadota</taxon>
        <taxon>Gammaproteobacteria</taxon>
        <taxon>Enterobacterales</taxon>
        <taxon>Enterobacteriaceae</taxon>
        <taxon>Citrobacter</taxon>
        <taxon>Citrobacter freundii complex</taxon>
    </lineage>
</organism>
<name>A0AA40TJQ9_CITFR</name>
<proteinExistence type="predicted"/>
<evidence type="ECO:0000313" key="2">
    <source>
        <dbReference type="EMBL" id="KPR53918.1"/>
    </source>
</evidence>
<feature type="transmembrane region" description="Helical" evidence="1">
    <location>
        <begin position="47"/>
        <end position="65"/>
    </location>
</feature>
<keyword evidence="1" id="KW-0812">Transmembrane</keyword>
<feature type="transmembrane region" description="Helical" evidence="1">
    <location>
        <begin position="7"/>
        <end position="27"/>
    </location>
</feature>